<gene>
    <name evidence="11" type="ORF">GBAR_LOCUS9898</name>
</gene>
<feature type="region of interest" description="Disordered" evidence="8">
    <location>
        <begin position="35"/>
        <end position="72"/>
    </location>
</feature>
<dbReference type="SUPFAM" id="SSF48317">
    <property type="entry name" value="Acid phosphatase/Vanadium-dependent haloperoxidase"/>
    <property type="match status" value="1"/>
</dbReference>
<evidence type="ECO:0000313" key="12">
    <source>
        <dbReference type="Proteomes" id="UP001174909"/>
    </source>
</evidence>
<name>A0AA35RRW7_GEOBA</name>
<evidence type="ECO:0000256" key="9">
    <source>
        <dbReference type="SAM" id="Phobius"/>
    </source>
</evidence>
<dbReference type="PANTHER" id="PTHR14969">
    <property type="entry name" value="SPHINGOSINE-1-PHOSPHATE PHOSPHOHYDROLASE"/>
    <property type="match status" value="1"/>
</dbReference>
<reference evidence="11" key="1">
    <citation type="submission" date="2023-03" db="EMBL/GenBank/DDBJ databases">
        <authorList>
            <person name="Steffen K."/>
            <person name="Cardenas P."/>
        </authorList>
    </citation>
    <scope>NUCLEOTIDE SEQUENCE</scope>
</reference>
<dbReference type="InterPro" id="IPR000326">
    <property type="entry name" value="PAP2/HPO"/>
</dbReference>
<feature type="transmembrane region" description="Helical" evidence="9">
    <location>
        <begin position="282"/>
        <end position="300"/>
    </location>
</feature>
<protein>
    <submittedName>
        <fullName evidence="11">Sphingosine-1-phosphate phosphatase 1</fullName>
    </submittedName>
</protein>
<accession>A0AA35RRW7</accession>
<feature type="transmembrane region" description="Helical" evidence="9">
    <location>
        <begin position="350"/>
        <end position="372"/>
    </location>
</feature>
<keyword evidence="4" id="KW-0256">Endoplasmic reticulum</keyword>
<feature type="transmembrane region" description="Helical" evidence="9">
    <location>
        <begin position="221"/>
        <end position="242"/>
    </location>
</feature>
<comment type="similarity">
    <text evidence="7">Belongs to the type 2 lipid phosphate phosphatase family.</text>
</comment>
<comment type="caution">
    <text evidence="11">The sequence shown here is derived from an EMBL/GenBank/DDBJ whole genome shotgun (WGS) entry which is preliminary data.</text>
</comment>
<evidence type="ECO:0000256" key="3">
    <source>
        <dbReference type="ARBA" id="ARBA00022801"/>
    </source>
</evidence>
<evidence type="ECO:0000259" key="10">
    <source>
        <dbReference type="SMART" id="SM00014"/>
    </source>
</evidence>
<dbReference type="CDD" id="cd03388">
    <property type="entry name" value="PAP2_SPPase1"/>
    <property type="match status" value="1"/>
</dbReference>
<comment type="subcellular location">
    <subcellularLocation>
        <location evidence="1">Endoplasmic reticulum membrane</location>
        <topology evidence="1">Multi-pass membrane protein</topology>
    </subcellularLocation>
</comment>
<dbReference type="AlphaFoldDB" id="A0AA35RRW7"/>
<dbReference type="Pfam" id="PF01569">
    <property type="entry name" value="PAP2"/>
    <property type="match status" value="1"/>
</dbReference>
<proteinExistence type="inferred from homology"/>
<dbReference type="PANTHER" id="PTHR14969:SF28">
    <property type="entry name" value="DIHYDROSPHINGOSINE 1-PHOSPHATE PHOSPHATASE LCB3-RELATED"/>
    <property type="match status" value="1"/>
</dbReference>
<dbReference type="Proteomes" id="UP001174909">
    <property type="component" value="Unassembled WGS sequence"/>
</dbReference>
<feature type="transmembrane region" description="Helical" evidence="9">
    <location>
        <begin position="404"/>
        <end position="422"/>
    </location>
</feature>
<evidence type="ECO:0000256" key="7">
    <source>
        <dbReference type="ARBA" id="ARBA00038324"/>
    </source>
</evidence>
<evidence type="ECO:0000256" key="5">
    <source>
        <dbReference type="ARBA" id="ARBA00022989"/>
    </source>
</evidence>
<sequence length="429" mass="47636">MGNISITRRAVDYLGDPFLVRTIQEQLGVKQIADHNEFSDAPSPRRSLASAKPRPGSDDEASGGSGASAAASAAGNGLVNGYRWLSSKTRKRVTSPESTSPAPSPEPLEMVVEIYPLLNIFFRLATELGHEPFYITYFPFLVWNADTALGRHTVMVWCISMYVGQACKVLFKWKRPACPPAIRLVTNPVLETEYGLPSTHATVATTIPFYSLYFLYYRYNLSLWFGLPVALFWCLSVCLSRVYLGVHTVLDVLAGLLVAIIMLVLCLPAITYLDWFVFDFEYTLIAAPLFVILLLYVYPVEADKWSMDRGDTAAILGVGLGTLLGFHLHGRFPDDIGTGGFEVALPSLQVVGVSIVRFVVGVLLLLPTRFVMKLLCFRLLPLIMPTHGVQEVVKRPLVELPYKIITYGMIGFNAVYLVTYVFEICNISR</sequence>
<evidence type="ECO:0000256" key="2">
    <source>
        <dbReference type="ARBA" id="ARBA00022692"/>
    </source>
</evidence>
<dbReference type="InterPro" id="IPR036938">
    <property type="entry name" value="PAP2/HPO_sf"/>
</dbReference>
<dbReference type="GO" id="GO:0042392">
    <property type="term" value="F:sphingosine-1-phosphate phosphatase activity"/>
    <property type="evidence" value="ECO:0007669"/>
    <property type="project" value="TreeGrafter"/>
</dbReference>
<feature type="domain" description="Phosphatidic acid phosphatase type 2/haloperoxidase" evidence="10">
    <location>
        <begin position="149"/>
        <end position="267"/>
    </location>
</feature>
<evidence type="ECO:0000313" key="11">
    <source>
        <dbReference type="EMBL" id="CAI8016084.1"/>
    </source>
</evidence>
<dbReference type="SMART" id="SM00014">
    <property type="entry name" value="acidPPc"/>
    <property type="match status" value="1"/>
</dbReference>
<evidence type="ECO:0000256" key="8">
    <source>
        <dbReference type="SAM" id="MobiDB-lite"/>
    </source>
</evidence>
<keyword evidence="12" id="KW-1185">Reference proteome</keyword>
<keyword evidence="3" id="KW-0378">Hydrolase</keyword>
<dbReference type="GO" id="GO:0006670">
    <property type="term" value="P:sphingosine metabolic process"/>
    <property type="evidence" value="ECO:0007669"/>
    <property type="project" value="TreeGrafter"/>
</dbReference>
<dbReference type="GO" id="GO:0005789">
    <property type="term" value="C:endoplasmic reticulum membrane"/>
    <property type="evidence" value="ECO:0007669"/>
    <property type="project" value="UniProtKB-SubCell"/>
</dbReference>
<keyword evidence="2 9" id="KW-0812">Transmembrane</keyword>
<keyword evidence="6 9" id="KW-0472">Membrane</keyword>
<dbReference type="EMBL" id="CASHTH010001493">
    <property type="protein sequence ID" value="CAI8016084.1"/>
    <property type="molecule type" value="Genomic_DNA"/>
</dbReference>
<dbReference type="Gene3D" id="1.20.144.10">
    <property type="entry name" value="Phosphatidic acid phosphatase type 2/haloperoxidase"/>
    <property type="match status" value="1"/>
</dbReference>
<evidence type="ECO:0000256" key="4">
    <source>
        <dbReference type="ARBA" id="ARBA00022824"/>
    </source>
</evidence>
<feature type="transmembrane region" description="Helical" evidence="9">
    <location>
        <begin position="249"/>
        <end position="270"/>
    </location>
</feature>
<feature type="transmembrane region" description="Helical" evidence="9">
    <location>
        <begin position="312"/>
        <end position="330"/>
    </location>
</feature>
<keyword evidence="5 9" id="KW-1133">Transmembrane helix</keyword>
<evidence type="ECO:0000256" key="6">
    <source>
        <dbReference type="ARBA" id="ARBA00023136"/>
    </source>
</evidence>
<evidence type="ECO:0000256" key="1">
    <source>
        <dbReference type="ARBA" id="ARBA00004477"/>
    </source>
</evidence>
<organism evidence="11 12">
    <name type="scientific">Geodia barretti</name>
    <name type="common">Barrett's horny sponge</name>
    <dbReference type="NCBI Taxonomy" id="519541"/>
    <lineage>
        <taxon>Eukaryota</taxon>
        <taxon>Metazoa</taxon>
        <taxon>Porifera</taxon>
        <taxon>Demospongiae</taxon>
        <taxon>Heteroscleromorpha</taxon>
        <taxon>Tetractinellida</taxon>
        <taxon>Astrophorina</taxon>
        <taxon>Geodiidae</taxon>
        <taxon>Geodia</taxon>
    </lineage>
</organism>